<dbReference type="GO" id="GO:0005524">
    <property type="term" value="F:ATP binding"/>
    <property type="evidence" value="ECO:0007669"/>
    <property type="project" value="UniProtKB-KW"/>
</dbReference>
<name>A0A8S3DNZ0_9BILA</name>
<keyword evidence="5" id="KW-0012">Acyltransferase</keyword>
<reference evidence="8" key="1">
    <citation type="submission" date="2021-02" db="EMBL/GenBank/DDBJ databases">
        <authorList>
            <person name="Nowell W R."/>
        </authorList>
    </citation>
    <scope>NUCLEOTIDE SEQUENCE</scope>
</reference>
<dbReference type="GO" id="GO:0005730">
    <property type="term" value="C:nucleolus"/>
    <property type="evidence" value="ECO:0007669"/>
    <property type="project" value="TreeGrafter"/>
</dbReference>
<evidence type="ECO:0000256" key="4">
    <source>
        <dbReference type="ARBA" id="ARBA00022840"/>
    </source>
</evidence>
<feature type="non-terminal residue" evidence="8">
    <location>
        <position position="1"/>
    </location>
</feature>
<dbReference type="GO" id="GO:1904812">
    <property type="term" value="P:rRNA acetylation involved in maturation of SSU-rRNA"/>
    <property type="evidence" value="ECO:0007669"/>
    <property type="project" value="TreeGrafter"/>
</dbReference>
<feature type="domain" description="TcmA/NAT10 helicase" evidence="7">
    <location>
        <begin position="9"/>
        <end position="59"/>
    </location>
</feature>
<comment type="caution">
    <text evidence="8">The sequence shown here is derived from an EMBL/GenBank/DDBJ whole genome shotgun (WGS) entry which is preliminary data.</text>
</comment>
<evidence type="ECO:0000256" key="1">
    <source>
        <dbReference type="ARBA" id="ARBA00004123"/>
    </source>
</evidence>
<keyword evidence="6" id="KW-1133">Transmembrane helix</keyword>
<evidence type="ECO:0000256" key="2">
    <source>
        <dbReference type="ARBA" id="ARBA00022679"/>
    </source>
</evidence>
<dbReference type="GO" id="GO:0030686">
    <property type="term" value="C:90S preribosome"/>
    <property type="evidence" value="ECO:0007669"/>
    <property type="project" value="TreeGrafter"/>
</dbReference>
<accession>A0A8S3DNZ0</accession>
<comment type="subcellular location">
    <subcellularLocation>
        <location evidence="1">Nucleus</location>
    </subcellularLocation>
</comment>
<keyword evidence="6" id="KW-0812">Transmembrane</keyword>
<dbReference type="GO" id="GO:1990883">
    <property type="term" value="F:18S rRNA cytidine N-acetyltransferase activity"/>
    <property type="evidence" value="ECO:0007669"/>
    <property type="project" value="TreeGrafter"/>
</dbReference>
<evidence type="ECO:0000259" key="7">
    <source>
        <dbReference type="Pfam" id="PF05127"/>
    </source>
</evidence>
<feature type="non-terminal residue" evidence="8">
    <location>
        <position position="60"/>
    </location>
</feature>
<dbReference type="InterPro" id="IPR027417">
    <property type="entry name" value="P-loop_NTPase"/>
</dbReference>
<dbReference type="InterPro" id="IPR032672">
    <property type="entry name" value="TmcA/NAT10/Kre33"/>
</dbReference>
<dbReference type="PANTHER" id="PTHR10925">
    <property type="entry name" value="N-ACETYLTRANSFERASE 10"/>
    <property type="match status" value="1"/>
</dbReference>
<sequence length="60" mass="6361">KAFRHTCSITASRGRGKSAALGLAVAGAIAFGYSNIYVTSPAPENLKILFEFILKGFNTL</sequence>
<dbReference type="Proteomes" id="UP000676336">
    <property type="component" value="Unassembled WGS sequence"/>
</dbReference>
<dbReference type="Pfam" id="PF05127">
    <property type="entry name" value="NAT10_TcmA_helicase"/>
    <property type="match status" value="1"/>
</dbReference>
<keyword evidence="3" id="KW-0547">Nucleotide-binding</keyword>
<keyword evidence="2" id="KW-0808">Transferase</keyword>
<protein>
    <recommendedName>
        <fullName evidence="7">TcmA/NAT10 helicase domain-containing protein</fullName>
    </recommendedName>
</protein>
<evidence type="ECO:0000256" key="3">
    <source>
        <dbReference type="ARBA" id="ARBA00022741"/>
    </source>
</evidence>
<evidence type="ECO:0000256" key="6">
    <source>
        <dbReference type="SAM" id="Phobius"/>
    </source>
</evidence>
<evidence type="ECO:0000313" key="8">
    <source>
        <dbReference type="EMBL" id="CAF4990933.1"/>
    </source>
</evidence>
<feature type="transmembrane region" description="Helical" evidence="6">
    <location>
        <begin position="20"/>
        <end position="38"/>
    </location>
</feature>
<evidence type="ECO:0000256" key="5">
    <source>
        <dbReference type="ARBA" id="ARBA00023315"/>
    </source>
</evidence>
<organism evidence="8 9">
    <name type="scientific">Rotaria magnacalcarata</name>
    <dbReference type="NCBI Taxonomy" id="392030"/>
    <lineage>
        <taxon>Eukaryota</taxon>
        <taxon>Metazoa</taxon>
        <taxon>Spiralia</taxon>
        <taxon>Gnathifera</taxon>
        <taxon>Rotifera</taxon>
        <taxon>Eurotatoria</taxon>
        <taxon>Bdelloidea</taxon>
        <taxon>Philodinida</taxon>
        <taxon>Philodinidae</taxon>
        <taxon>Rotaria</taxon>
    </lineage>
</organism>
<keyword evidence="6" id="KW-0472">Membrane</keyword>
<dbReference type="PANTHER" id="PTHR10925:SF5">
    <property type="entry name" value="RNA CYTIDINE ACETYLTRANSFERASE"/>
    <property type="match status" value="1"/>
</dbReference>
<dbReference type="InterPro" id="IPR007807">
    <property type="entry name" value="TcmA/NAT10_helicase"/>
</dbReference>
<dbReference type="EMBL" id="CAJOBI010200743">
    <property type="protein sequence ID" value="CAF4990933.1"/>
    <property type="molecule type" value="Genomic_DNA"/>
</dbReference>
<keyword evidence="4" id="KW-0067">ATP-binding</keyword>
<dbReference type="AlphaFoldDB" id="A0A8S3DNZ0"/>
<evidence type="ECO:0000313" key="9">
    <source>
        <dbReference type="Proteomes" id="UP000676336"/>
    </source>
</evidence>
<dbReference type="Gene3D" id="3.40.50.300">
    <property type="entry name" value="P-loop containing nucleotide triphosphate hydrolases"/>
    <property type="match status" value="1"/>
</dbReference>
<proteinExistence type="predicted"/>
<gene>
    <name evidence="8" type="ORF">SMN809_LOCUS56278</name>
</gene>
<dbReference type="GO" id="GO:0000049">
    <property type="term" value="F:tRNA binding"/>
    <property type="evidence" value="ECO:0007669"/>
    <property type="project" value="TreeGrafter"/>
</dbReference>